<organism evidence="1 2">
    <name type="scientific">Taklimakanibacter albus</name>
    <dbReference type="NCBI Taxonomy" id="2800327"/>
    <lineage>
        <taxon>Bacteria</taxon>
        <taxon>Pseudomonadati</taxon>
        <taxon>Pseudomonadota</taxon>
        <taxon>Alphaproteobacteria</taxon>
        <taxon>Hyphomicrobiales</taxon>
        <taxon>Aestuariivirgaceae</taxon>
        <taxon>Taklimakanibacter</taxon>
    </lineage>
</organism>
<name>A0ACC5R3J3_9HYPH</name>
<gene>
    <name evidence="1" type="ORF">JHL16_11255</name>
</gene>
<dbReference type="EMBL" id="JAENHL010000006">
    <property type="protein sequence ID" value="MBK1866933.1"/>
    <property type="molecule type" value="Genomic_DNA"/>
</dbReference>
<dbReference type="Proteomes" id="UP000616151">
    <property type="component" value="Unassembled WGS sequence"/>
</dbReference>
<comment type="caution">
    <text evidence="1">The sequence shown here is derived from an EMBL/GenBank/DDBJ whole genome shotgun (WGS) entry which is preliminary data.</text>
</comment>
<sequence length="130" mass="13811">MLKQIETDAAPKPFSNYAQAIEVAPGARHLFVAGQVGADPATGNIPESAEEQHRLAWANVLGILKAAGMDHRAIVDARVFITDRSQIGLYRQVRDEILKGHKAAATLLVVAGLADPRLVVEVTVIAAAPV</sequence>
<evidence type="ECO:0000313" key="2">
    <source>
        <dbReference type="Proteomes" id="UP000616151"/>
    </source>
</evidence>
<keyword evidence="2" id="KW-1185">Reference proteome</keyword>
<evidence type="ECO:0000313" key="1">
    <source>
        <dbReference type="EMBL" id="MBK1866933.1"/>
    </source>
</evidence>
<protein>
    <submittedName>
        <fullName evidence="1">RidA family protein</fullName>
    </submittedName>
</protein>
<proteinExistence type="predicted"/>
<accession>A0ACC5R3J3</accession>
<reference evidence="1" key="1">
    <citation type="submission" date="2021-01" db="EMBL/GenBank/DDBJ databases">
        <authorList>
            <person name="Sun Q."/>
        </authorList>
    </citation>
    <scope>NUCLEOTIDE SEQUENCE</scope>
    <source>
        <strain evidence="1">YIM B02566</strain>
    </source>
</reference>